<reference evidence="2 3" key="1">
    <citation type="submission" date="2019-11" db="EMBL/GenBank/DDBJ databases">
        <title>Whole genome sequence of Oryza granulata.</title>
        <authorList>
            <person name="Li W."/>
        </authorList>
    </citation>
    <scope>NUCLEOTIDE SEQUENCE [LARGE SCALE GENOMIC DNA]</scope>
    <source>
        <strain evidence="3">cv. Menghai</strain>
        <tissue evidence="2">Leaf</tissue>
    </source>
</reference>
<keyword evidence="3" id="KW-1185">Reference proteome</keyword>
<evidence type="ECO:0000313" key="3">
    <source>
        <dbReference type="Proteomes" id="UP000479710"/>
    </source>
</evidence>
<organism evidence="2 3">
    <name type="scientific">Oryza meyeriana var. granulata</name>
    <dbReference type="NCBI Taxonomy" id="110450"/>
    <lineage>
        <taxon>Eukaryota</taxon>
        <taxon>Viridiplantae</taxon>
        <taxon>Streptophyta</taxon>
        <taxon>Embryophyta</taxon>
        <taxon>Tracheophyta</taxon>
        <taxon>Spermatophyta</taxon>
        <taxon>Magnoliopsida</taxon>
        <taxon>Liliopsida</taxon>
        <taxon>Poales</taxon>
        <taxon>Poaceae</taxon>
        <taxon>BOP clade</taxon>
        <taxon>Oryzoideae</taxon>
        <taxon>Oryzeae</taxon>
        <taxon>Oryzinae</taxon>
        <taxon>Oryza</taxon>
        <taxon>Oryza meyeriana</taxon>
    </lineage>
</organism>
<name>A0A6G1E963_9ORYZ</name>
<dbReference type="EMBL" id="SPHZ02000004">
    <property type="protein sequence ID" value="KAF0921320.1"/>
    <property type="molecule type" value="Genomic_DNA"/>
</dbReference>
<protein>
    <submittedName>
        <fullName evidence="2">Uncharacterized protein</fullName>
    </submittedName>
</protein>
<feature type="region of interest" description="Disordered" evidence="1">
    <location>
        <begin position="1"/>
        <end position="27"/>
    </location>
</feature>
<evidence type="ECO:0000313" key="2">
    <source>
        <dbReference type="EMBL" id="KAF0921320.1"/>
    </source>
</evidence>
<accession>A0A6G1E963</accession>
<comment type="caution">
    <text evidence="2">The sequence shown here is derived from an EMBL/GenBank/DDBJ whole genome shotgun (WGS) entry which is preliminary data.</text>
</comment>
<dbReference type="Proteomes" id="UP000479710">
    <property type="component" value="Unassembled WGS sequence"/>
</dbReference>
<dbReference type="AlphaFoldDB" id="A0A6G1E963"/>
<evidence type="ECO:0000256" key="1">
    <source>
        <dbReference type="SAM" id="MobiDB-lite"/>
    </source>
</evidence>
<sequence>MAKRRGDSSVDPGGNDGQRGAPGRWGPWLQLGSAARLEKHDDNIPWEDRKGAHRLNFIKEFALLELALAK</sequence>
<proteinExistence type="predicted"/>
<gene>
    <name evidence="2" type="ORF">E2562_003121</name>
</gene>